<dbReference type="Gene3D" id="1.20.1530.20">
    <property type="match status" value="1"/>
</dbReference>
<sequence length="353" mass="39172">MTTPGITFEVTSDLLPDLAWNETTSTEEGLSPRVNLIRLVRQVIILFSLLTIMIAMGCSITVDDLKKGIRRPLSALIGMLCQFVLLPLIGFCLALAFSLPAPYALSVLIVTCSPGGNVSSVFTYWTNGDVCLSICMTAVSTVVAIGMMPLNLLIYSRRWTDKKAVIPFINIIIGLVAIVIPVLIGMLIRWKKERWTKPISMAGTIIGIILLIVSVVLDYIAVPTLFIATWELWLSAALVPPIGFLVGYAIAFVSRRIPEHCRTIAFETGCQNVALALALVKLTFRDDHVMEGAMIKFPSMYAVFMIIYAVCFITAFRLYVRYKANRDYDFTAIRVDEKRNDGESRVDDGEENL</sequence>
<dbReference type="PANTHER" id="PTHR10361:SF28">
    <property type="entry name" value="P3 PROTEIN-RELATED"/>
    <property type="match status" value="1"/>
</dbReference>
<evidence type="ECO:0000256" key="4">
    <source>
        <dbReference type="ARBA" id="ARBA00022847"/>
    </source>
</evidence>
<dbReference type="OrthoDB" id="203097at2759"/>
<comment type="subcellular location">
    <subcellularLocation>
        <location evidence="1">Membrane</location>
        <topology evidence="1">Multi-pass membrane protein</topology>
    </subcellularLocation>
</comment>
<dbReference type="RefSeq" id="XP_030832262.1">
    <property type="nucleotide sequence ID" value="XM_030976402.1"/>
</dbReference>
<evidence type="ECO:0000256" key="1">
    <source>
        <dbReference type="ARBA" id="ARBA00004141"/>
    </source>
</evidence>
<feature type="transmembrane region" description="Helical" evidence="7">
    <location>
        <begin position="39"/>
        <end position="62"/>
    </location>
</feature>
<dbReference type="Pfam" id="PF01758">
    <property type="entry name" value="SBF"/>
    <property type="match status" value="1"/>
</dbReference>
<keyword evidence="4" id="KW-0769">Symport</keyword>
<evidence type="ECO:0000256" key="3">
    <source>
        <dbReference type="ARBA" id="ARBA00022692"/>
    </source>
</evidence>
<dbReference type="GO" id="GO:0008508">
    <property type="term" value="F:bile acid:sodium symporter activity"/>
    <property type="evidence" value="ECO:0000318"/>
    <property type="project" value="GO_Central"/>
</dbReference>
<dbReference type="GeneID" id="581693"/>
<feature type="transmembrane region" description="Helical" evidence="7">
    <location>
        <begin position="300"/>
        <end position="320"/>
    </location>
</feature>
<feature type="transmembrane region" description="Helical" evidence="7">
    <location>
        <begin position="74"/>
        <end position="97"/>
    </location>
</feature>
<feature type="transmembrane region" description="Helical" evidence="7">
    <location>
        <begin position="232"/>
        <end position="252"/>
    </location>
</feature>
<keyword evidence="3 7" id="KW-0812">Transmembrane</keyword>
<reference evidence="8" key="2">
    <citation type="submission" date="2021-01" db="UniProtKB">
        <authorList>
            <consortium name="EnsemblMetazoa"/>
        </authorList>
    </citation>
    <scope>IDENTIFICATION</scope>
</reference>
<organism evidence="8 9">
    <name type="scientific">Strongylocentrotus purpuratus</name>
    <name type="common">Purple sea urchin</name>
    <dbReference type="NCBI Taxonomy" id="7668"/>
    <lineage>
        <taxon>Eukaryota</taxon>
        <taxon>Metazoa</taxon>
        <taxon>Echinodermata</taxon>
        <taxon>Eleutherozoa</taxon>
        <taxon>Echinozoa</taxon>
        <taxon>Echinoidea</taxon>
        <taxon>Euechinoidea</taxon>
        <taxon>Echinacea</taxon>
        <taxon>Camarodonta</taxon>
        <taxon>Echinidea</taxon>
        <taxon>Strongylocentrotidae</taxon>
        <taxon>Strongylocentrotus</taxon>
    </lineage>
</organism>
<dbReference type="OMA" id="KMWTDAD"/>
<protein>
    <recommendedName>
        <fullName evidence="10">Ileal sodium/bile acid cotransporter</fullName>
    </recommendedName>
</protein>
<evidence type="ECO:0008006" key="10">
    <source>
        <dbReference type="Google" id="ProtNLM"/>
    </source>
</evidence>
<feature type="transmembrane region" description="Helical" evidence="7">
    <location>
        <begin position="166"/>
        <end position="187"/>
    </location>
</feature>
<feature type="transmembrane region" description="Helical" evidence="7">
    <location>
        <begin position="103"/>
        <end position="125"/>
    </location>
</feature>
<keyword evidence="6 7" id="KW-0472">Membrane</keyword>
<dbReference type="GO" id="GO:0015721">
    <property type="term" value="P:bile acid and bile salt transport"/>
    <property type="evidence" value="ECO:0000318"/>
    <property type="project" value="GO_Central"/>
</dbReference>
<dbReference type="FunFam" id="1.20.1530.20:FF:000035">
    <property type="entry name" value="Uncharacterized protein"/>
    <property type="match status" value="1"/>
</dbReference>
<keyword evidence="9" id="KW-1185">Reference proteome</keyword>
<evidence type="ECO:0000256" key="7">
    <source>
        <dbReference type="SAM" id="Phobius"/>
    </source>
</evidence>
<evidence type="ECO:0000313" key="8">
    <source>
        <dbReference type="EnsemblMetazoa" id="XP_030832262"/>
    </source>
</evidence>
<dbReference type="GO" id="GO:0016020">
    <property type="term" value="C:membrane"/>
    <property type="evidence" value="ECO:0007669"/>
    <property type="project" value="UniProtKB-SubCell"/>
</dbReference>
<dbReference type="AlphaFoldDB" id="A0A7M7N8Z9"/>
<dbReference type="KEGG" id="spu:581693"/>
<dbReference type="InParanoid" id="A0A7M7N8Z9"/>
<dbReference type="InterPro" id="IPR038770">
    <property type="entry name" value="Na+/solute_symporter_sf"/>
</dbReference>
<comment type="similarity">
    <text evidence="2">Belongs to the bile acid:sodium symporter (BASS) (TC 2.A.28) family.</text>
</comment>
<evidence type="ECO:0000256" key="2">
    <source>
        <dbReference type="ARBA" id="ARBA00006528"/>
    </source>
</evidence>
<dbReference type="Proteomes" id="UP000007110">
    <property type="component" value="Unassembled WGS sequence"/>
</dbReference>
<reference evidence="9" key="1">
    <citation type="submission" date="2015-02" db="EMBL/GenBank/DDBJ databases">
        <title>Genome sequencing for Strongylocentrotus purpuratus.</title>
        <authorList>
            <person name="Murali S."/>
            <person name="Liu Y."/>
            <person name="Vee V."/>
            <person name="English A."/>
            <person name="Wang M."/>
            <person name="Skinner E."/>
            <person name="Han Y."/>
            <person name="Muzny D.M."/>
            <person name="Worley K.C."/>
            <person name="Gibbs R.A."/>
        </authorList>
    </citation>
    <scope>NUCLEOTIDE SEQUENCE</scope>
</reference>
<evidence type="ECO:0000256" key="6">
    <source>
        <dbReference type="ARBA" id="ARBA00023136"/>
    </source>
</evidence>
<dbReference type="InterPro" id="IPR004710">
    <property type="entry name" value="Bilac:Na_transpt"/>
</dbReference>
<keyword evidence="5 7" id="KW-1133">Transmembrane helix</keyword>
<feature type="transmembrane region" description="Helical" evidence="7">
    <location>
        <begin position="199"/>
        <end position="220"/>
    </location>
</feature>
<dbReference type="PANTHER" id="PTHR10361">
    <property type="entry name" value="SODIUM-BILE ACID COTRANSPORTER"/>
    <property type="match status" value="1"/>
</dbReference>
<name>A0A7M7N8Z9_STRPU</name>
<proteinExistence type="inferred from homology"/>
<accession>A0A7M7N8Z9</accession>
<keyword evidence="4" id="KW-0813">Transport</keyword>
<feature type="transmembrane region" description="Helical" evidence="7">
    <location>
        <begin position="132"/>
        <end position="154"/>
    </location>
</feature>
<dbReference type="InterPro" id="IPR002657">
    <property type="entry name" value="BilAc:Na_symport/Acr3"/>
</dbReference>
<evidence type="ECO:0000256" key="5">
    <source>
        <dbReference type="ARBA" id="ARBA00022989"/>
    </source>
</evidence>
<dbReference type="EnsemblMetazoa" id="XM_030976402">
    <property type="protein sequence ID" value="XP_030832262"/>
    <property type="gene ID" value="LOC581693"/>
</dbReference>
<evidence type="ECO:0000313" key="9">
    <source>
        <dbReference type="Proteomes" id="UP000007110"/>
    </source>
</evidence>